<accession>A0A8J2TT80</accession>
<comment type="catalytic activity">
    <reaction evidence="7">
        <text>(2R)-O-phospho-3-sulfolactate + H2O = (2R)-3-sulfolactate + phosphate</text>
        <dbReference type="Rhea" id="RHEA:23416"/>
        <dbReference type="ChEBI" id="CHEBI:15377"/>
        <dbReference type="ChEBI" id="CHEBI:15597"/>
        <dbReference type="ChEBI" id="CHEBI:43474"/>
        <dbReference type="ChEBI" id="CHEBI:58738"/>
        <dbReference type="EC" id="3.1.3.71"/>
    </reaction>
</comment>
<dbReference type="PANTHER" id="PTHR37311:SF1">
    <property type="entry name" value="2-PHOSPHOSULFOLACTATE PHOSPHATASE-RELATED"/>
    <property type="match status" value="1"/>
</dbReference>
<evidence type="ECO:0000256" key="1">
    <source>
        <dbReference type="ARBA" id="ARBA00001946"/>
    </source>
</evidence>
<evidence type="ECO:0000256" key="4">
    <source>
        <dbReference type="ARBA" id="ARBA00021948"/>
    </source>
</evidence>
<dbReference type="PANTHER" id="PTHR37311">
    <property type="entry name" value="2-PHOSPHOSULFOLACTATE PHOSPHATASE-RELATED"/>
    <property type="match status" value="1"/>
</dbReference>
<dbReference type="Gene3D" id="3.90.1560.10">
    <property type="entry name" value="ComB-like"/>
    <property type="match status" value="1"/>
</dbReference>
<dbReference type="AlphaFoldDB" id="A0A8J2TT80"/>
<dbReference type="EC" id="3.1.3.71" evidence="3"/>
<dbReference type="InterPro" id="IPR005238">
    <property type="entry name" value="ComB-like"/>
</dbReference>
<dbReference type="InterPro" id="IPR036702">
    <property type="entry name" value="ComB-like_sf"/>
</dbReference>
<proteinExistence type="inferred from homology"/>
<dbReference type="SUPFAM" id="SSF142823">
    <property type="entry name" value="ComB-like"/>
    <property type="match status" value="1"/>
</dbReference>
<evidence type="ECO:0000256" key="3">
    <source>
        <dbReference type="ARBA" id="ARBA00012953"/>
    </source>
</evidence>
<organism evidence="8 9">
    <name type="scientific">Compostibacillus humi</name>
    <dbReference type="NCBI Taxonomy" id="1245525"/>
    <lineage>
        <taxon>Bacteria</taxon>
        <taxon>Bacillati</taxon>
        <taxon>Bacillota</taxon>
        <taxon>Bacilli</taxon>
        <taxon>Bacillales</taxon>
        <taxon>Bacillaceae</taxon>
        <taxon>Compostibacillus</taxon>
    </lineage>
</organism>
<evidence type="ECO:0000256" key="7">
    <source>
        <dbReference type="ARBA" id="ARBA00033711"/>
    </source>
</evidence>
<reference evidence="8" key="2">
    <citation type="submission" date="2020-09" db="EMBL/GenBank/DDBJ databases">
        <authorList>
            <person name="Sun Q."/>
            <person name="Zhou Y."/>
        </authorList>
    </citation>
    <scope>NUCLEOTIDE SEQUENCE</scope>
    <source>
        <strain evidence="8">CGMCC 1.12360</strain>
    </source>
</reference>
<protein>
    <recommendedName>
        <fullName evidence="4">Probable 2-phosphosulfolactate phosphatase</fullName>
        <ecNumber evidence="3">3.1.3.71</ecNumber>
    </recommendedName>
</protein>
<keyword evidence="6" id="KW-0460">Magnesium</keyword>
<dbReference type="Pfam" id="PF04029">
    <property type="entry name" value="2-ph_phosp"/>
    <property type="match status" value="1"/>
</dbReference>
<evidence type="ECO:0000313" key="8">
    <source>
        <dbReference type="EMBL" id="GFZ87228.1"/>
    </source>
</evidence>
<comment type="caution">
    <text evidence="8">The sequence shown here is derived from an EMBL/GenBank/DDBJ whole genome shotgun (WGS) entry which is preliminary data.</text>
</comment>
<dbReference type="EMBL" id="BMEV01000072">
    <property type="protein sequence ID" value="GFZ87228.1"/>
    <property type="molecule type" value="Genomic_DNA"/>
</dbReference>
<dbReference type="GO" id="GO:0050545">
    <property type="term" value="F:sulfopyruvate decarboxylase activity"/>
    <property type="evidence" value="ECO:0007669"/>
    <property type="project" value="TreeGrafter"/>
</dbReference>
<dbReference type="GO" id="GO:0050532">
    <property type="term" value="F:2-phosphosulfolactate phosphatase activity"/>
    <property type="evidence" value="ECO:0007669"/>
    <property type="project" value="UniProtKB-EC"/>
</dbReference>
<sequence length="242" mass="26456">MMKINLLMKKEEIDHEKIDQTKIAIVLDILLATTTITAALSEGAECVIPVLDEQEARAEGKKHDEKDICLTGEYAGMVIDGFNNPAPSLLLDHVRGKKVILSTTNGTVAIRNVADAKKTYIASLLNGQAVAEEIVKQYNGETILVVCSGSSGQFCLEDYYGAGYLINKLIQLYGEGKIDLTDSARSAALFYERFSEDSERILGESKVGQMLNHFGLEADVKYASQKGKINLIPRLIGKKVVS</sequence>
<evidence type="ECO:0000256" key="5">
    <source>
        <dbReference type="ARBA" id="ARBA00022801"/>
    </source>
</evidence>
<evidence type="ECO:0000256" key="6">
    <source>
        <dbReference type="ARBA" id="ARBA00022842"/>
    </source>
</evidence>
<name>A0A8J2TT80_9BACI</name>
<gene>
    <name evidence="8" type="primary">comB</name>
    <name evidence="8" type="ORF">GCM10010978_28850</name>
</gene>
<reference evidence="8" key="1">
    <citation type="journal article" date="2014" name="Int. J. Syst. Evol. Microbiol.">
        <title>Complete genome sequence of Corynebacterium casei LMG S-19264T (=DSM 44701T), isolated from a smear-ripened cheese.</title>
        <authorList>
            <consortium name="US DOE Joint Genome Institute (JGI-PGF)"/>
            <person name="Walter F."/>
            <person name="Albersmeier A."/>
            <person name="Kalinowski J."/>
            <person name="Ruckert C."/>
        </authorList>
    </citation>
    <scope>NUCLEOTIDE SEQUENCE</scope>
    <source>
        <strain evidence="8">CGMCC 1.12360</strain>
    </source>
</reference>
<evidence type="ECO:0000256" key="2">
    <source>
        <dbReference type="ARBA" id="ARBA00009997"/>
    </source>
</evidence>
<keyword evidence="5" id="KW-0378">Hydrolase</keyword>
<evidence type="ECO:0000313" key="9">
    <source>
        <dbReference type="Proteomes" id="UP000602050"/>
    </source>
</evidence>
<dbReference type="GO" id="GO:0000287">
    <property type="term" value="F:magnesium ion binding"/>
    <property type="evidence" value="ECO:0007669"/>
    <property type="project" value="InterPro"/>
</dbReference>
<dbReference type="Proteomes" id="UP000602050">
    <property type="component" value="Unassembled WGS sequence"/>
</dbReference>
<keyword evidence="9" id="KW-1185">Reference proteome</keyword>
<comment type="cofactor">
    <cofactor evidence="1">
        <name>Mg(2+)</name>
        <dbReference type="ChEBI" id="CHEBI:18420"/>
    </cofactor>
</comment>
<comment type="similarity">
    <text evidence="2">Belongs to the ComB family.</text>
</comment>